<reference evidence="1 2" key="1">
    <citation type="submission" date="2019-02" db="EMBL/GenBank/DDBJ databases">
        <title>Deep-cultivation of Planctomycetes and their phenomic and genomic characterization uncovers novel biology.</title>
        <authorList>
            <person name="Wiegand S."/>
            <person name="Jogler M."/>
            <person name="Boedeker C."/>
            <person name="Pinto D."/>
            <person name="Vollmers J."/>
            <person name="Rivas-Marin E."/>
            <person name="Kohn T."/>
            <person name="Peeters S.H."/>
            <person name="Heuer A."/>
            <person name="Rast P."/>
            <person name="Oberbeckmann S."/>
            <person name="Bunk B."/>
            <person name="Jeske O."/>
            <person name="Meyerdierks A."/>
            <person name="Storesund J.E."/>
            <person name="Kallscheuer N."/>
            <person name="Luecker S."/>
            <person name="Lage O.M."/>
            <person name="Pohl T."/>
            <person name="Merkel B.J."/>
            <person name="Hornburger P."/>
            <person name="Mueller R.-W."/>
            <person name="Bruemmer F."/>
            <person name="Labrenz M."/>
            <person name="Spormann A.M."/>
            <person name="Op den Camp H."/>
            <person name="Overmann J."/>
            <person name="Amann R."/>
            <person name="Jetten M.S.M."/>
            <person name="Mascher T."/>
            <person name="Medema M.H."/>
            <person name="Devos D.P."/>
            <person name="Kaster A.-K."/>
            <person name="Ovreas L."/>
            <person name="Rohde M."/>
            <person name="Galperin M.Y."/>
            <person name="Jogler C."/>
        </authorList>
    </citation>
    <scope>NUCLEOTIDE SEQUENCE [LARGE SCALE GENOMIC DNA]</scope>
    <source>
        <strain evidence="1 2">HG15A2</strain>
    </source>
</reference>
<keyword evidence="2" id="KW-1185">Reference proteome</keyword>
<protein>
    <submittedName>
        <fullName evidence="1">Uncharacterized protein</fullName>
    </submittedName>
</protein>
<evidence type="ECO:0000313" key="2">
    <source>
        <dbReference type="Proteomes" id="UP000319852"/>
    </source>
</evidence>
<name>A0A517MRR2_9BACT</name>
<dbReference type="EMBL" id="CP036263">
    <property type="protein sequence ID" value="QDS97572.1"/>
    <property type="molecule type" value="Genomic_DNA"/>
</dbReference>
<gene>
    <name evidence="1" type="ORF">HG15A2_08350</name>
</gene>
<dbReference type="AlphaFoldDB" id="A0A517MRR2"/>
<dbReference type="KEGG" id="amob:HG15A2_08350"/>
<accession>A0A517MRR2</accession>
<dbReference type="Proteomes" id="UP000319852">
    <property type="component" value="Chromosome"/>
</dbReference>
<evidence type="ECO:0000313" key="1">
    <source>
        <dbReference type="EMBL" id="QDS97572.1"/>
    </source>
</evidence>
<proteinExistence type="predicted"/>
<sequence length="80" mass="8915">MNFLYGHRRNGNTELVAKFGSEQQMLAYISYATLRTNEDGTMVFEQKTPLTGCVGYSVACEASEEDQAKDVPFNPTPTML</sequence>
<organism evidence="1 2">
    <name type="scientific">Adhaeretor mobilis</name>
    <dbReference type="NCBI Taxonomy" id="1930276"/>
    <lineage>
        <taxon>Bacteria</taxon>
        <taxon>Pseudomonadati</taxon>
        <taxon>Planctomycetota</taxon>
        <taxon>Planctomycetia</taxon>
        <taxon>Pirellulales</taxon>
        <taxon>Lacipirellulaceae</taxon>
        <taxon>Adhaeretor</taxon>
    </lineage>
</organism>